<dbReference type="EC" id="5.3.4.1" evidence="4"/>
<dbReference type="PANTHER" id="PTHR18929">
    <property type="entry name" value="PROTEIN DISULFIDE ISOMERASE"/>
    <property type="match status" value="1"/>
</dbReference>
<feature type="chain" id="PRO_5001795939" description="protein disulfide-isomerase" evidence="16">
    <location>
        <begin position="18"/>
        <end position="1035"/>
    </location>
</feature>
<dbReference type="PANTHER" id="PTHR18929:SF240">
    <property type="entry name" value="PROTEIN DISULFIDE-ISOMERASE"/>
    <property type="match status" value="1"/>
</dbReference>
<dbReference type="EMBL" id="KL367493">
    <property type="protein sequence ID" value="KFD69757.1"/>
    <property type="molecule type" value="Genomic_DNA"/>
</dbReference>
<evidence type="ECO:0000256" key="12">
    <source>
        <dbReference type="ARBA" id="ARBA00023235"/>
    </source>
</evidence>
<dbReference type="InterPro" id="IPR036249">
    <property type="entry name" value="Thioredoxin-like_sf"/>
</dbReference>
<evidence type="ECO:0000256" key="10">
    <source>
        <dbReference type="ARBA" id="ARBA00022824"/>
    </source>
</evidence>
<evidence type="ECO:0000256" key="6">
    <source>
        <dbReference type="ARBA" id="ARBA00022729"/>
    </source>
</evidence>
<keyword evidence="15" id="KW-0812">Transmembrane</keyword>
<reference evidence="18" key="1">
    <citation type="journal article" date="2014" name="Nat. Genet.">
        <title>Genome and transcriptome of the porcine whipworm Trichuris suis.</title>
        <authorList>
            <person name="Jex A.R."/>
            <person name="Nejsum P."/>
            <person name="Schwarz E.M."/>
            <person name="Hu L."/>
            <person name="Young N.D."/>
            <person name="Hall R.S."/>
            <person name="Korhonen P.K."/>
            <person name="Liao S."/>
            <person name="Thamsborg S."/>
            <person name="Xia J."/>
            <person name="Xu P."/>
            <person name="Wang S."/>
            <person name="Scheerlinck J.P."/>
            <person name="Hofmann A."/>
            <person name="Sternberg P.W."/>
            <person name="Wang J."/>
            <person name="Gasser R.B."/>
        </authorList>
    </citation>
    <scope>NUCLEOTIDE SEQUENCE [LARGE SCALE GENOMIC DNA]</scope>
    <source>
        <strain evidence="18">DCEP-RM93F</strain>
    </source>
</reference>
<evidence type="ECO:0000256" key="15">
    <source>
        <dbReference type="SAM" id="Phobius"/>
    </source>
</evidence>
<keyword evidence="8" id="KW-0378">Hydrolase</keyword>
<gene>
    <name evidence="18" type="ORF">M514_11781</name>
</gene>
<feature type="domain" description="Peptidase C1A papain C-terminal" evidence="17">
    <location>
        <begin position="89"/>
        <end position="311"/>
    </location>
</feature>
<keyword evidence="5" id="KW-0645">Protease</keyword>
<dbReference type="CDD" id="cd02982">
    <property type="entry name" value="PDI_b'_family"/>
    <property type="match status" value="1"/>
</dbReference>
<dbReference type="InterPro" id="IPR025660">
    <property type="entry name" value="Pept_his_AS"/>
</dbReference>
<dbReference type="Pfam" id="PF10469">
    <property type="entry name" value="AKAP7_NLS"/>
    <property type="match status" value="1"/>
</dbReference>
<dbReference type="Gene3D" id="3.90.1140.10">
    <property type="entry name" value="Cyclic phosphodiesterase"/>
    <property type="match status" value="1"/>
</dbReference>
<keyword evidence="6 16" id="KW-0732">Signal</keyword>
<dbReference type="InterPro" id="IPR038765">
    <property type="entry name" value="Papain-like_cys_pep_sf"/>
</dbReference>
<dbReference type="CDD" id="cd02961">
    <property type="entry name" value="PDI_a_family"/>
    <property type="match status" value="1"/>
</dbReference>
<feature type="transmembrane region" description="Helical" evidence="15">
    <location>
        <begin position="803"/>
        <end position="823"/>
    </location>
</feature>
<keyword evidence="15" id="KW-0472">Membrane</keyword>
<feature type="region of interest" description="Disordered" evidence="14">
    <location>
        <begin position="1014"/>
        <end position="1035"/>
    </location>
</feature>
<dbReference type="SUPFAM" id="SSF52833">
    <property type="entry name" value="Thioredoxin-like"/>
    <property type="match status" value="4"/>
</dbReference>
<comment type="subcellular location">
    <subcellularLocation>
        <location evidence="2">Endoplasmic reticulum lumen</location>
    </subcellularLocation>
</comment>
<feature type="signal peptide" evidence="16">
    <location>
        <begin position="1"/>
        <end position="17"/>
    </location>
</feature>
<dbReference type="CDD" id="cd02620">
    <property type="entry name" value="Peptidase_C1A_CathepsinB"/>
    <property type="match status" value="1"/>
</dbReference>
<dbReference type="FunFam" id="3.40.30.10:FF:000042">
    <property type="entry name" value="protein disulfide-isomerase A2"/>
    <property type="match status" value="1"/>
</dbReference>
<keyword evidence="9" id="KW-0788">Thiol protease</keyword>
<evidence type="ECO:0000259" key="17">
    <source>
        <dbReference type="SMART" id="SM00645"/>
    </source>
</evidence>
<dbReference type="GO" id="GO:0003756">
    <property type="term" value="F:protein disulfide isomerase activity"/>
    <property type="evidence" value="ECO:0007669"/>
    <property type="project" value="UniProtKB-EC"/>
</dbReference>
<evidence type="ECO:0000256" key="8">
    <source>
        <dbReference type="ARBA" id="ARBA00022801"/>
    </source>
</evidence>
<evidence type="ECO:0000256" key="3">
    <source>
        <dbReference type="ARBA" id="ARBA00006347"/>
    </source>
</evidence>
<dbReference type="InterPro" id="IPR000169">
    <property type="entry name" value="Pept_cys_AS"/>
</dbReference>
<keyword evidence="11" id="KW-1015">Disulfide bond</keyword>
<dbReference type="SUPFAM" id="SSF54001">
    <property type="entry name" value="Cysteine proteinases"/>
    <property type="match status" value="1"/>
</dbReference>
<dbReference type="PRINTS" id="PR00705">
    <property type="entry name" value="PAPAIN"/>
</dbReference>
<dbReference type="GO" id="GO:0006508">
    <property type="term" value="P:proteolysis"/>
    <property type="evidence" value="ECO:0007669"/>
    <property type="project" value="UniProtKB-KW"/>
</dbReference>
<dbReference type="SMART" id="SM00645">
    <property type="entry name" value="Pept_C1"/>
    <property type="match status" value="1"/>
</dbReference>
<dbReference type="GO" id="GO:0034976">
    <property type="term" value="P:response to endoplasmic reticulum stress"/>
    <property type="evidence" value="ECO:0007669"/>
    <property type="project" value="TreeGrafter"/>
</dbReference>
<evidence type="ECO:0000256" key="4">
    <source>
        <dbReference type="ARBA" id="ARBA00012723"/>
    </source>
</evidence>
<keyword evidence="12" id="KW-0413">Isomerase</keyword>
<proteinExistence type="inferred from homology"/>
<dbReference type="AlphaFoldDB" id="A0A085NJW1"/>
<comment type="catalytic activity">
    <reaction evidence="1">
        <text>Catalyzes the rearrangement of -S-S- bonds in proteins.</text>
        <dbReference type="EC" id="5.3.4.1"/>
    </reaction>
</comment>
<dbReference type="Gene3D" id="3.40.30.10">
    <property type="entry name" value="Glutaredoxin"/>
    <property type="match status" value="3"/>
</dbReference>
<dbReference type="Proteomes" id="UP000030758">
    <property type="component" value="Unassembled WGS sequence"/>
</dbReference>
<keyword evidence="7" id="KW-0677">Repeat</keyword>
<organism evidence="18">
    <name type="scientific">Trichuris suis</name>
    <name type="common">pig whipworm</name>
    <dbReference type="NCBI Taxonomy" id="68888"/>
    <lineage>
        <taxon>Eukaryota</taxon>
        <taxon>Metazoa</taxon>
        <taxon>Ecdysozoa</taxon>
        <taxon>Nematoda</taxon>
        <taxon>Enoplea</taxon>
        <taxon>Dorylaimia</taxon>
        <taxon>Trichinellida</taxon>
        <taxon>Trichuridae</taxon>
        <taxon>Trichuris</taxon>
    </lineage>
</organism>
<dbReference type="SUPFAM" id="SSF55144">
    <property type="entry name" value="LigT-like"/>
    <property type="match status" value="1"/>
</dbReference>
<name>A0A085NJW1_9BILA</name>
<dbReference type="PROSITE" id="PS00139">
    <property type="entry name" value="THIOL_PROTEASE_CYS"/>
    <property type="match status" value="1"/>
</dbReference>
<evidence type="ECO:0000256" key="13">
    <source>
        <dbReference type="ARBA" id="ARBA00023284"/>
    </source>
</evidence>
<evidence type="ECO:0000256" key="2">
    <source>
        <dbReference type="ARBA" id="ARBA00004319"/>
    </source>
</evidence>
<evidence type="ECO:0000256" key="16">
    <source>
        <dbReference type="SAM" id="SignalP"/>
    </source>
</evidence>
<sequence length="1035" mass="117668">MHYQLLFLFGLTACSFAAYYEEQYERLKEKIRQRNDGDAVPTWTFGMNAYFEGASEEALKRLLGVKRHKVNISTPKADSVNDSNSTSPLPTEFDARKQWSSSCKIISYIKDQSNCGSCWAVSSASAMSDRYCIASKGRFRPFLSEEELISCCRICGDGCRGGFPEMAFVYWATRGIPTGRPYGSNNSCKPYSIKPCSTCVNTAETPKCQHQCVDGYKVPLSADRYFGEKAYTLRTEEQIMRDIYKHGPVVASFIVYEDFFYYTTGIYQHHAWAQPVGAHAVRIIGWGEGPRPYWLIANSWSKTFGEKVFPQTIYGPCFATDVGKQRKCIRIAKPVSSLNEDKLEICDFTALPFSTAGAFTDSSAGQLEGDLTETKEKVKRPRKPIKKQPNYFIAFRIKNQTILERLEAVQDCVTKKQCYAWMKYTVYMSKESFLLIQLNSAWLIFHSARSALHKAAKEMAERDLSISLEFQGLGSFSGHVLFARVAKNDSFAKLLWIRECLVKSFRDVGISLTDDNFSPHLTVAKLTYVSKKEAKKRLKIKLEDFNDMSETHFGTEIVESVDVCGLCETVREEFVKAAAALKKEGSEIRLAEVNVSSEDSLAQKHIRRIIPTLKFYKKSKEIYYKGGRTADEIIQWVKQKVAPAAVELKTLLSADNFITENDPAVVGFFKDLDSPEAKAFRDVADTFDELKFGIVSRKEIYNALKVEKDSVIIFKATDDNEVYDGDYSEESLKAWIPEHSLPLVPYYKDSISGLLYAENKKKNHLYLFISRDDEEYDELKSVMERTARMFKGEPLTRGEGLDLIAIFIFLSIAMLSGSVMFVIMDAKSRSVRHILEYFHLDRSDLPEIRLVNLTMEPFKKYRPEFELVTVDKLKNFVQSYLNGILKPYYFSQRLPDDWETKPIKVLSTEVFDHFIGNSSTDVLVLFHKDDCDLCDQFHGILKKLAPVYNESNSVTFATFDESLNEMTSAGETLAPMLVLFVGEEHKGYVYEGEPKLELVQMFIDSRGQKGGVRMDQVADSITEKDTRGDGAHSEL</sequence>
<dbReference type="Pfam" id="PF00112">
    <property type="entry name" value="Peptidase_C1"/>
    <property type="match status" value="1"/>
</dbReference>
<evidence type="ECO:0000256" key="5">
    <source>
        <dbReference type="ARBA" id="ARBA00022670"/>
    </source>
</evidence>
<evidence type="ECO:0000256" key="9">
    <source>
        <dbReference type="ARBA" id="ARBA00022807"/>
    </source>
</evidence>
<comment type="similarity">
    <text evidence="3">Belongs to the protein disulfide isomerase family.</text>
</comment>
<dbReference type="Gene3D" id="3.90.70.10">
    <property type="entry name" value="Cysteine proteinases"/>
    <property type="match status" value="1"/>
</dbReference>
<evidence type="ECO:0000256" key="11">
    <source>
        <dbReference type="ARBA" id="ARBA00023157"/>
    </source>
</evidence>
<dbReference type="InterPro" id="IPR009097">
    <property type="entry name" value="Cyclic_Pdiesterase"/>
</dbReference>
<accession>A0A085NJW1</accession>
<evidence type="ECO:0000313" key="18">
    <source>
        <dbReference type="EMBL" id="KFD69757.1"/>
    </source>
</evidence>
<protein>
    <recommendedName>
        <fullName evidence="4">protein disulfide-isomerase</fullName>
        <ecNumber evidence="4">5.3.4.1</ecNumber>
    </recommendedName>
</protein>
<keyword evidence="13" id="KW-0676">Redox-active center</keyword>
<dbReference type="CDD" id="cd02981">
    <property type="entry name" value="PDI_b_family"/>
    <property type="match status" value="1"/>
</dbReference>
<dbReference type="InterPro" id="IPR000668">
    <property type="entry name" value="Peptidase_C1A_C"/>
</dbReference>
<evidence type="ECO:0000256" key="14">
    <source>
        <dbReference type="SAM" id="MobiDB-lite"/>
    </source>
</evidence>
<dbReference type="MEROPS" id="C01.133"/>
<feature type="compositionally biased region" description="Basic and acidic residues" evidence="14">
    <location>
        <begin position="1021"/>
        <end position="1035"/>
    </location>
</feature>
<dbReference type="InterPro" id="IPR019510">
    <property type="entry name" value="AKAP7-like_phosphoesterase"/>
</dbReference>
<keyword evidence="15" id="KW-1133">Transmembrane helix</keyword>
<dbReference type="GO" id="GO:0005788">
    <property type="term" value="C:endoplasmic reticulum lumen"/>
    <property type="evidence" value="ECO:0007669"/>
    <property type="project" value="UniProtKB-SubCell"/>
</dbReference>
<dbReference type="GO" id="GO:0008234">
    <property type="term" value="F:cysteine-type peptidase activity"/>
    <property type="evidence" value="ECO:0007669"/>
    <property type="project" value="UniProtKB-KW"/>
</dbReference>
<dbReference type="PROSITE" id="PS00639">
    <property type="entry name" value="THIOL_PROTEASE_HIS"/>
    <property type="match status" value="1"/>
</dbReference>
<keyword evidence="10" id="KW-0256">Endoplasmic reticulum</keyword>
<dbReference type="Pfam" id="PF13848">
    <property type="entry name" value="Thioredoxin_6"/>
    <property type="match status" value="1"/>
</dbReference>
<evidence type="ECO:0000256" key="7">
    <source>
        <dbReference type="ARBA" id="ARBA00022737"/>
    </source>
</evidence>
<dbReference type="GO" id="GO:0006457">
    <property type="term" value="P:protein folding"/>
    <property type="evidence" value="ECO:0007669"/>
    <property type="project" value="TreeGrafter"/>
</dbReference>
<evidence type="ECO:0000256" key="1">
    <source>
        <dbReference type="ARBA" id="ARBA00001182"/>
    </source>
</evidence>